<name>A0A3A6QAE4_9EURY</name>
<gene>
    <name evidence="2" type="ORF">DM826_04685</name>
</gene>
<sequence>MKTERSKPHEYRVIDEMNTNDAINLLNPSANRVFQVVAYEDDALRKELATLPAGKLVELKLDRVGARANVWRAHRPANVTSLTA</sequence>
<accession>A0A3A6QAE4</accession>
<comment type="caution">
    <text evidence="2">The sequence shown here is derived from an EMBL/GenBank/DDBJ whole genome shotgun (WGS) entry which is preliminary data.</text>
</comment>
<evidence type="ECO:0000313" key="2">
    <source>
        <dbReference type="EMBL" id="RJX43978.1"/>
    </source>
</evidence>
<dbReference type="Proteomes" id="UP000276588">
    <property type="component" value="Unassembled WGS sequence"/>
</dbReference>
<dbReference type="Pfam" id="PF26006">
    <property type="entry name" value="DUF7999"/>
    <property type="match status" value="1"/>
</dbReference>
<dbReference type="InterPro" id="IPR058312">
    <property type="entry name" value="DUF7999"/>
</dbReference>
<dbReference type="RefSeq" id="WP_120101994.1">
    <property type="nucleotide sequence ID" value="NZ_QKNY01000006.1"/>
</dbReference>
<keyword evidence="3" id="KW-1185">Reference proteome</keyword>
<proteinExistence type="predicted"/>
<organism evidence="2 3">
    <name type="scientific">Halonotius aquaticus</name>
    <dbReference type="NCBI Taxonomy" id="2216978"/>
    <lineage>
        <taxon>Archaea</taxon>
        <taxon>Methanobacteriati</taxon>
        <taxon>Methanobacteriota</taxon>
        <taxon>Stenosarchaea group</taxon>
        <taxon>Halobacteria</taxon>
        <taxon>Halobacteriales</taxon>
        <taxon>Haloferacaceae</taxon>
        <taxon>Halonotius</taxon>
    </lineage>
</organism>
<evidence type="ECO:0000259" key="1">
    <source>
        <dbReference type="Pfam" id="PF26006"/>
    </source>
</evidence>
<dbReference type="OrthoDB" id="340706at2157"/>
<reference evidence="2 3" key="1">
    <citation type="submission" date="2018-06" db="EMBL/GenBank/DDBJ databases">
        <title>Halonotius sp. F13-13 a new haloarchaeeon isolated from a solar saltern from Isla Cristina, Huelva, Spain.</title>
        <authorList>
            <person name="Duran-Viseras A."/>
            <person name="Sanchez-Porro C."/>
            <person name="Ventosa A."/>
        </authorList>
    </citation>
    <scope>NUCLEOTIDE SEQUENCE [LARGE SCALE GENOMIC DNA]</scope>
    <source>
        <strain evidence="2 3">F13-13</strain>
    </source>
</reference>
<feature type="domain" description="DUF7999" evidence="1">
    <location>
        <begin position="1"/>
        <end position="79"/>
    </location>
</feature>
<protein>
    <recommendedName>
        <fullName evidence="1">DUF7999 domain-containing protein</fullName>
    </recommendedName>
</protein>
<dbReference type="EMBL" id="QKNY01000006">
    <property type="protein sequence ID" value="RJX43978.1"/>
    <property type="molecule type" value="Genomic_DNA"/>
</dbReference>
<dbReference type="AlphaFoldDB" id="A0A3A6QAE4"/>
<evidence type="ECO:0000313" key="3">
    <source>
        <dbReference type="Proteomes" id="UP000276588"/>
    </source>
</evidence>